<keyword evidence="6" id="KW-0472">Membrane</keyword>
<evidence type="ECO:0000256" key="2">
    <source>
        <dbReference type="ARBA" id="ARBA00005697"/>
    </source>
</evidence>
<dbReference type="Proteomes" id="UP000188604">
    <property type="component" value="Chromosome"/>
</dbReference>
<dbReference type="KEGG" id="nch:A0U93_14330"/>
<proteinExistence type="inferred from homology"/>
<evidence type="ECO:0000256" key="5">
    <source>
        <dbReference type="ARBA" id="ARBA00022989"/>
    </source>
</evidence>
<evidence type="ECO:0000313" key="7">
    <source>
        <dbReference type="EMBL" id="AQS88902.1"/>
    </source>
</evidence>
<keyword evidence="8" id="KW-1185">Reference proteome</keyword>
<evidence type="ECO:0000313" key="8">
    <source>
        <dbReference type="Proteomes" id="UP000188604"/>
    </source>
</evidence>
<evidence type="ECO:0000256" key="4">
    <source>
        <dbReference type="ARBA" id="ARBA00022692"/>
    </source>
</evidence>
<dbReference type="PANTHER" id="PTHR43337">
    <property type="entry name" value="XANTHINE/URACIL PERMEASE C887.17-RELATED"/>
    <property type="match status" value="1"/>
</dbReference>
<dbReference type="EMBL" id="CP014691">
    <property type="protein sequence ID" value="AQS88902.1"/>
    <property type="molecule type" value="Genomic_DNA"/>
</dbReference>
<dbReference type="GO" id="GO:0005886">
    <property type="term" value="C:plasma membrane"/>
    <property type="evidence" value="ECO:0007669"/>
    <property type="project" value="TreeGrafter"/>
</dbReference>
<dbReference type="InterPro" id="IPR006043">
    <property type="entry name" value="NCS2"/>
</dbReference>
<gene>
    <name evidence="7" type="ORF">A0U93_14330</name>
</gene>
<evidence type="ECO:0000256" key="6">
    <source>
        <dbReference type="ARBA" id="ARBA00023136"/>
    </source>
</evidence>
<comment type="similarity">
    <text evidence="2">Belongs to the nucleobase:cation symporter-2 (NCS2) (TC 2.A.40) family. Azg-like subfamily.</text>
</comment>
<dbReference type="InterPro" id="IPR045018">
    <property type="entry name" value="Azg-like"/>
</dbReference>
<dbReference type="OrthoDB" id="9808458at2"/>
<name>A0A1U9KT32_9PROT</name>
<keyword evidence="4" id="KW-0812">Transmembrane</keyword>
<organism evidence="7 8">
    <name type="scientific">Neoasaia chiangmaiensis</name>
    <dbReference type="NCBI Taxonomy" id="320497"/>
    <lineage>
        <taxon>Bacteria</taxon>
        <taxon>Pseudomonadati</taxon>
        <taxon>Pseudomonadota</taxon>
        <taxon>Alphaproteobacteria</taxon>
        <taxon>Acetobacterales</taxon>
        <taxon>Acetobacteraceae</taxon>
        <taxon>Neoasaia</taxon>
    </lineage>
</organism>
<dbReference type="AlphaFoldDB" id="A0A1U9KT32"/>
<dbReference type="STRING" id="320497.A0U93_14330"/>
<protein>
    <submittedName>
        <fullName evidence="7">Membrane transporter</fullName>
    </submittedName>
</protein>
<sequence>MPRSYAPWLERRFAIAARGSNIRREILAGLTTFSAMAYIMAVNPAIMAAAGLARHDMIMTTIAGAFFGTLMMAVFANMPIALAPAMSSNAIFAQVVVQQMHVRVGTAFTIILLGGIAFTLLSVSRLREKIVRGFPEPIVMGIQVAIGIFIARIGMVTGGLAVPSADGFRFGALSDPAVLLCLGGLTMAAIMNVARVSGGLLITIATVTIAGLFVRSGGHPITMPPQHIFDWPHYPTHLFLPFDFHDFAAHIGLLVPITLYFLISDFFDATGTMFSVANRAGLVKPNGETMLGRSAFAADGAASILGSALGTCTVSAYVESLVGVEAGGKTGLTALVVALLFLAASVLWPIIIIIPAVATAPILILVGLSMLSHLAHMTDRSQEGVLTPLVMLLIAVMTGNFMYSLAIGLLFYSALLIATRQFTKLTPMLLGLDIIFLFYLTLVSRIGIGAS</sequence>
<evidence type="ECO:0000256" key="1">
    <source>
        <dbReference type="ARBA" id="ARBA00004127"/>
    </source>
</evidence>
<evidence type="ECO:0000256" key="3">
    <source>
        <dbReference type="ARBA" id="ARBA00022448"/>
    </source>
</evidence>
<dbReference type="Pfam" id="PF00860">
    <property type="entry name" value="Xan_ur_permease"/>
    <property type="match status" value="1"/>
</dbReference>
<keyword evidence="3" id="KW-0813">Transport</keyword>
<keyword evidence="5" id="KW-1133">Transmembrane helix</keyword>
<reference evidence="7 8" key="1">
    <citation type="submission" date="2016-03" db="EMBL/GenBank/DDBJ databases">
        <title>Acetic acid bacteria sequencing.</title>
        <authorList>
            <person name="Brandt J."/>
            <person name="Jakob F."/>
            <person name="Vogel R.F."/>
        </authorList>
    </citation>
    <scope>NUCLEOTIDE SEQUENCE [LARGE SCALE GENOMIC DNA]</scope>
    <source>
        <strain evidence="7 8">NBRC 101099</strain>
    </source>
</reference>
<dbReference type="GO" id="GO:0005345">
    <property type="term" value="F:purine nucleobase transmembrane transporter activity"/>
    <property type="evidence" value="ECO:0007669"/>
    <property type="project" value="TreeGrafter"/>
</dbReference>
<comment type="subcellular location">
    <subcellularLocation>
        <location evidence="1">Endomembrane system</location>
        <topology evidence="1">Multi-pass membrane protein</topology>
    </subcellularLocation>
</comment>
<dbReference type="RefSeq" id="WP_077807953.1">
    <property type="nucleotide sequence ID" value="NZ_BJXS01000001.1"/>
</dbReference>
<dbReference type="GO" id="GO:0012505">
    <property type="term" value="C:endomembrane system"/>
    <property type="evidence" value="ECO:0007669"/>
    <property type="project" value="UniProtKB-SubCell"/>
</dbReference>
<dbReference type="PANTHER" id="PTHR43337:SF1">
    <property type="entry name" value="XANTHINE_URACIL PERMEASE C887.17-RELATED"/>
    <property type="match status" value="1"/>
</dbReference>
<accession>A0A1U9KT32</accession>